<evidence type="ECO:0000256" key="5">
    <source>
        <dbReference type="PIRSR" id="PIRSR601019-1"/>
    </source>
</evidence>
<dbReference type="SUPFAM" id="SSF47895">
    <property type="entry name" value="Transducin (alpha subunit), insertion domain"/>
    <property type="match status" value="1"/>
</dbReference>
<evidence type="ECO:0000313" key="7">
    <source>
        <dbReference type="EMBL" id="ETO08982.1"/>
    </source>
</evidence>
<dbReference type="InterPro" id="IPR027417">
    <property type="entry name" value="P-loop_NTPase"/>
</dbReference>
<keyword evidence="3 5" id="KW-0342">GTP-binding</keyword>
<dbReference type="PANTHER" id="PTHR10218">
    <property type="entry name" value="GTP-BINDING PROTEIN ALPHA SUBUNIT"/>
    <property type="match status" value="1"/>
</dbReference>
<dbReference type="GO" id="GO:0001664">
    <property type="term" value="F:G protein-coupled receptor binding"/>
    <property type="evidence" value="ECO:0007669"/>
    <property type="project" value="TreeGrafter"/>
</dbReference>
<comment type="caution">
    <text evidence="7">The sequence shown here is derived from an EMBL/GenBank/DDBJ whole genome shotgun (WGS) entry which is preliminary data.</text>
</comment>
<dbReference type="InterPro" id="IPR011025">
    <property type="entry name" value="GproteinA_insert"/>
</dbReference>
<evidence type="ECO:0000256" key="3">
    <source>
        <dbReference type="ARBA" id="ARBA00023134"/>
    </source>
</evidence>
<evidence type="ECO:0000256" key="1">
    <source>
        <dbReference type="ARBA" id="ARBA00022723"/>
    </source>
</evidence>
<feature type="binding site" evidence="5">
    <location>
        <begin position="188"/>
        <end position="194"/>
    </location>
    <ligand>
        <name>GTP</name>
        <dbReference type="ChEBI" id="CHEBI:37565"/>
    </ligand>
</feature>
<proteinExistence type="predicted"/>
<dbReference type="GO" id="GO:0005834">
    <property type="term" value="C:heterotrimeric G-protein complex"/>
    <property type="evidence" value="ECO:0007669"/>
    <property type="project" value="TreeGrafter"/>
</dbReference>
<evidence type="ECO:0000256" key="6">
    <source>
        <dbReference type="PIRSR" id="PIRSR601019-2"/>
    </source>
</evidence>
<dbReference type="GO" id="GO:0046872">
    <property type="term" value="F:metal ion binding"/>
    <property type="evidence" value="ECO:0007669"/>
    <property type="project" value="UniProtKB-KW"/>
</dbReference>
<keyword evidence="1 6" id="KW-0479">Metal-binding</keyword>
<dbReference type="GO" id="GO:0007188">
    <property type="term" value="P:adenylate cyclase-modulating G protein-coupled receptor signaling pathway"/>
    <property type="evidence" value="ECO:0007669"/>
    <property type="project" value="TreeGrafter"/>
</dbReference>
<dbReference type="OrthoDB" id="5817230at2759"/>
<protein>
    <submittedName>
        <fullName evidence="7">Uncharacterized protein</fullName>
    </submittedName>
</protein>
<keyword evidence="6" id="KW-0460">Magnesium</keyword>
<dbReference type="Pfam" id="PF00503">
    <property type="entry name" value="G-alpha"/>
    <property type="match status" value="1"/>
</dbReference>
<organism evidence="7 8">
    <name type="scientific">Reticulomyxa filosa</name>
    <dbReference type="NCBI Taxonomy" id="46433"/>
    <lineage>
        <taxon>Eukaryota</taxon>
        <taxon>Sar</taxon>
        <taxon>Rhizaria</taxon>
        <taxon>Retaria</taxon>
        <taxon>Foraminifera</taxon>
        <taxon>Monothalamids</taxon>
        <taxon>Reticulomyxidae</taxon>
        <taxon>Reticulomyxa</taxon>
    </lineage>
</organism>
<reference evidence="7 8" key="1">
    <citation type="journal article" date="2013" name="Curr. Biol.">
        <title>The Genome of the Foraminiferan Reticulomyxa filosa.</title>
        <authorList>
            <person name="Glockner G."/>
            <person name="Hulsmann N."/>
            <person name="Schleicher M."/>
            <person name="Noegel A.A."/>
            <person name="Eichinger L."/>
            <person name="Gallinger C."/>
            <person name="Pawlowski J."/>
            <person name="Sierra R."/>
            <person name="Euteneuer U."/>
            <person name="Pillet L."/>
            <person name="Moustafa A."/>
            <person name="Platzer M."/>
            <person name="Groth M."/>
            <person name="Szafranski K."/>
            <person name="Schliwa M."/>
        </authorList>
    </citation>
    <scope>NUCLEOTIDE SEQUENCE [LARGE SCALE GENOMIC DNA]</scope>
</reference>
<keyword evidence="4" id="KW-0807">Transducer</keyword>
<dbReference type="Proteomes" id="UP000023152">
    <property type="component" value="Unassembled WGS sequence"/>
</dbReference>
<dbReference type="InterPro" id="IPR001019">
    <property type="entry name" value="Gprotein_alpha_su"/>
</dbReference>
<dbReference type="Gene3D" id="1.10.400.10">
    <property type="entry name" value="GI Alpha 1, domain 2-like"/>
    <property type="match status" value="1"/>
</dbReference>
<dbReference type="PRINTS" id="PR00318">
    <property type="entry name" value="GPROTEINA"/>
</dbReference>
<sequence>MGCCVSNDATGGEINTKLQQEQLRDNSERKLLLLGAGASGKSTIFKNVKKTQGDPMLEPRAIQDTKRTLRENLVEFMMKLLSKSQYFYESNKEKYADCFIAENEETFSHIQMIAKQREKIIRHDEDMTDSEMAQMGKSLAYLWKLPQVKATFAKRCGQFSFPDNLEFFFDKVSDIMNTDYSLTEEDILKARVRTTGMFGIFLRGKKRKCF</sequence>
<dbReference type="GO" id="GO:0005525">
    <property type="term" value="F:GTP binding"/>
    <property type="evidence" value="ECO:0007669"/>
    <property type="project" value="UniProtKB-KW"/>
</dbReference>
<gene>
    <name evidence="7" type="ORF">RFI_28407</name>
</gene>
<dbReference type="PROSITE" id="PS51882">
    <property type="entry name" value="G_ALPHA"/>
    <property type="match status" value="1"/>
</dbReference>
<feature type="binding site" evidence="6">
    <location>
        <position position="42"/>
    </location>
    <ligand>
        <name>Mg(2+)</name>
        <dbReference type="ChEBI" id="CHEBI:18420"/>
    </ligand>
</feature>
<keyword evidence="8" id="KW-1185">Reference proteome</keyword>
<evidence type="ECO:0000256" key="4">
    <source>
        <dbReference type="ARBA" id="ARBA00023224"/>
    </source>
</evidence>
<dbReference type="GO" id="GO:0003924">
    <property type="term" value="F:GTPase activity"/>
    <property type="evidence" value="ECO:0007669"/>
    <property type="project" value="InterPro"/>
</dbReference>
<evidence type="ECO:0000256" key="2">
    <source>
        <dbReference type="ARBA" id="ARBA00022741"/>
    </source>
</evidence>
<dbReference type="AlphaFoldDB" id="X6M696"/>
<keyword evidence="2 5" id="KW-0547">Nucleotide-binding</keyword>
<name>X6M696_RETFI</name>
<dbReference type="GO" id="GO:0005737">
    <property type="term" value="C:cytoplasm"/>
    <property type="evidence" value="ECO:0007669"/>
    <property type="project" value="TreeGrafter"/>
</dbReference>
<accession>X6M696</accession>
<dbReference type="GO" id="GO:0031683">
    <property type="term" value="F:G-protein beta/gamma-subunit complex binding"/>
    <property type="evidence" value="ECO:0007669"/>
    <property type="project" value="InterPro"/>
</dbReference>
<dbReference type="SUPFAM" id="SSF52540">
    <property type="entry name" value="P-loop containing nucleoside triphosphate hydrolases"/>
    <property type="match status" value="1"/>
</dbReference>
<feature type="binding site" evidence="6">
    <location>
        <position position="194"/>
    </location>
    <ligand>
        <name>Mg(2+)</name>
        <dbReference type="ChEBI" id="CHEBI:18420"/>
    </ligand>
</feature>
<dbReference type="PANTHER" id="PTHR10218:SF302">
    <property type="entry name" value="GUANINE NUCLEOTIDE-BINDING PROTEIN ALPHA-5 SUBUNIT"/>
    <property type="match status" value="1"/>
</dbReference>
<dbReference type="EMBL" id="ASPP01024484">
    <property type="protein sequence ID" value="ETO08982.1"/>
    <property type="molecule type" value="Genomic_DNA"/>
</dbReference>
<evidence type="ECO:0000313" key="8">
    <source>
        <dbReference type="Proteomes" id="UP000023152"/>
    </source>
</evidence>